<evidence type="ECO:0000256" key="7">
    <source>
        <dbReference type="ARBA" id="ARBA00022777"/>
    </source>
</evidence>
<dbReference type="AlphaFoldDB" id="A0A5C5U5P4"/>
<keyword evidence="4 11" id="KW-0028">Amino-acid biosynthesis</keyword>
<evidence type="ECO:0000256" key="8">
    <source>
        <dbReference type="ARBA" id="ARBA00022840"/>
    </source>
</evidence>
<evidence type="ECO:0000256" key="3">
    <source>
        <dbReference type="ARBA" id="ARBA00012154"/>
    </source>
</evidence>
<dbReference type="Proteomes" id="UP000315949">
    <property type="component" value="Unassembled WGS sequence"/>
</dbReference>
<dbReference type="UniPathway" id="UPA00053">
    <property type="reaction ID" value="UER00088"/>
</dbReference>
<feature type="binding site" evidence="11">
    <location>
        <position position="82"/>
    </location>
    <ligand>
        <name>substrate</name>
    </ligand>
</feature>
<evidence type="ECO:0000256" key="6">
    <source>
        <dbReference type="ARBA" id="ARBA00022741"/>
    </source>
</evidence>
<keyword evidence="11" id="KW-0479">Metal-binding</keyword>
<keyword evidence="5 11" id="KW-0808">Transferase</keyword>
<keyword evidence="8 11" id="KW-0067">ATP-binding</keyword>
<comment type="pathway">
    <text evidence="1 11">Metabolic intermediate biosynthesis; chorismate biosynthesis; chorismate from D-erythrose 4-phosphate and phosphoenolpyruvate: step 5/7.</text>
</comment>
<dbReference type="GO" id="GO:0009423">
    <property type="term" value="P:chorismate biosynthetic process"/>
    <property type="evidence" value="ECO:0007669"/>
    <property type="project" value="UniProtKB-UniRule"/>
</dbReference>
<gene>
    <name evidence="11" type="primary">aroK</name>
    <name evidence="12" type="ORF">FQY79_06240</name>
</gene>
<dbReference type="PANTHER" id="PTHR21087:SF16">
    <property type="entry name" value="SHIKIMATE KINASE 1, CHLOROPLASTIC"/>
    <property type="match status" value="1"/>
</dbReference>
<comment type="cofactor">
    <cofactor evidence="11">
        <name>Mg(2+)</name>
        <dbReference type="ChEBI" id="CHEBI:18420"/>
    </cofactor>
    <text evidence="11">Binds 1 Mg(2+) ion per subunit.</text>
</comment>
<dbReference type="GO" id="GO:0005829">
    <property type="term" value="C:cytosol"/>
    <property type="evidence" value="ECO:0007669"/>
    <property type="project" value="TreeGrafter"/>
</dbReference>
<reference evidence="12 13" key="1">
    <citation type="submission" date="2019-07" db="EMBL/GenBank/DDBJ databases">
        <title>Luteimonas sp. YD-1 nov., isolated from acidic soil.</title>
        <authorList>
            <person name="Zhou J."/>
        </authorList>
    </citation>
    <scope>NUCLEOTIDE SEQUENCE [LARGE SCALE GENOMIC DNA]</scope>
    <source>
        <strain evidence="12 13">YD-1</strain>
    </source>
</reference>
<evidence type="ECO:0000256" key="2">
    <source>
        <dbReference type="ARBA" id="ARBA00006997"/>
    </source>
</evidence>
<comment type="caution">
    <text evidence="11">Lacks conserved residue(s) required for the propagation of feature annotation.</text>
</comment>
<protein>
    <recommendedName>
        <fullName evidence="3 11">Shikimate kinase</fullName>
        <shortName evidence="11">SK</shortName>
        <ecNumber evidence="3 11">2.7.1.71</ecNumber>
    </recommendedName>
</protein>
<dbReference type="Pfam" id="PF01202">
    <property type="entry name" value="SKI"/>
    <property type="match status" value="1"/>
</dbReference>
<keyword evidence="7 11" id="KW-0418">Kinase</keyword>
<feature type="binding site" evidence="11">
    <location>
        <position position="36"/>
    </location>
    <ligand>
        <name>substrate</name>
    </ligand>
</feature>
<keyword evidence="11" id="KW-0460">Magnesium</keyword>
<feature type="binding site" evidence="11">
    <location>
        <position position="60"/>
    </location>
    <ligand>
        <name>substrate</name>
    </ligand>
</feature>
<evidence type="ECO:0000313" key="13">
    <source>
        <dbReference type="Proteomes" id="UP000315949"/>
    </source>
</evidence>
<feature type="binding site" evidence="11">
    <location>
        <begin position="14"/>
        <end position="19"/>
    </location>
    <ligand>
        <name>ATP</name>
        <dbReference type="ChEBI" id="CHEBI:30616"/>
    </ligand>
</feature>
<feature type="binding site" evidence="11">
    <location>
        <position position="139"/>
    </location>
    <ligand>
        <name>substrate</name>
    </ligand>
</feature>
<evidence type="ECO:0000256" key="10">
    <source>
        <dbReference type="ARBA" id="ARBA00048567"/>
    </source>
</evidence>
<dbReference type="EC" id="2.7.1.71" evidence="3 11"/>
<proteinExistence type="inferred from homology"/>
<comment type="subcellular location">
    <subcellularLocation>
        <location evidence="11">Cytoplasm</location>
    </subcellularLocation>
</comment>
<keyword evidence="9 11" id="KW-0057">Aromatic amino acid biosynthesis</keyword>
<evidence type="ECO:0000256" key="9">
    <source>
        <dbReference type="ARBA" id="ARBA00023141"/>
    </source>
</evidence>
<comment type="catalytic activity">
    <reaction evidence="10 11">
        <text>shikimate + ATP = 3-phosphoshikimate + ADP + H(+)</text>
        <dbReference type="Rhea" id="RHEA:13121"/>
        <dbReference type="ChEBI" id="CHEBI:15378"/>
        <dbReference type="ChEBI" id="CHEBI:30616"/>
        <dbReference type="ChEBI" id="CHEBI:36208"/>
        <dbReference type="ChEBI" id="CHEBI:145989"/>
        <dbReference type="ChEBI" id="CHEBI:456216"/>
        <dbReference type="EC" id="2.7.1.71"/>
    </reaction>
</comment>
<name>A0A5C5U5P4_9GAMM</name>
<dbReference type="EMBL" id="VOHE01000002">
    <property type="protein sequence ID" value="TWT20892.1"/>
    <property type="molecule type" value="Genomic_DNA"/>
</dbReference>
<dbReference type="InterPro" id="IPR000623">
    <property type="entry name" value="Shikimate_kinase/TSH1"/>
</dbReference>
<dbReference type="CDD" id="cd00464">
    <property type="entry name" value="SK"/>
    <property type="match status" value="1"/>
</dbReference>
<evidence type="ECO:0000256" key="5">
    <source>
        <dbReference type="ARBA" id="ARBA00022679"/>
    </source>
</evidence>
<dbReference type="GO" id="GO:0005524">
    <property type="term" value="F:ATP binding"/>
    <property type="evidence" value="ECO:0007669"/>
    <property type="project" value="UniProtKB-UniRule"/>
</dbReference>
<feature type="binding site" evidence="11">
    <location>
        <position position="120"/>
    </location>
    <ligand>
        <name>ATP</name>
        <dbReference type="ChEBI" id="CHEBI:30616"/>
    </ligand>
</feature>
<comment type="function">
    <text evidence="11">Catalyzes the specific phosphorylation of the 3-hydroxyl group of shikimic acid using ATP as a cosubstrate.</text>
</comment>
<dbReference type="PRINTS" id="PR01100">
    <property type="entry name" value="SHIKIMTKNASE"/>
</dbReference>
<comment type="similarity">
    <text evidence="2 11">Belongs to the shikimate kinase family.</text>
</comment>
<evidence type="ECO:0000256" key="4">
    <source>
        <dbReference type="ARBA" id="ARBA00022605"/>
    </source>
</evidence>
<dbReference type="OrthoDB" id="9800332at2"/>
<evidence type="ECO:0000313" key="12">
    <source>
        <dbReference type="EMBL" id="TWT20892.1"/>
    </source>
</evidence>
<dbReference type="HAMAP" id="MF_00109">
    <property type="entry name" value="Shikimate_kinase"/>
    <property type="match status" value="1"/>
</dbReference>
<dbReference type="RefSeq" id="WP_146311757.1">
    <property type="nucleotide sequence ID" value="NZ_VOHE01000002.1"/>
</dbReference>
<keyword evidence="11" id="KW-0963">Cytoplasm</keyword>
<keyword evidence="13" id="KW-1185">Reference proteome</keyword>
<keyword evidence="6 11" id="KW-0547">Nucleotide-binding</keyword>
<comment type="subunit">
    <text evidence="11">Monomer.</text>
</comment>
<sequence length="186" mass="20346">MNPAPNLVLVGPMGAGKSSIGRRLAERFGLAFVDVDGEIKARTGANIPTIFECEGEAGFRAREAAVLADLLRREGLVLATGGGAVLDPRNRALMRERGFVVHLKVSLERQLERLARDRSRPLIAGDDRRQVLERLSAERAPLYAEVADLGFDTDHLIPPQAAGRIARLLDERWTRPATPTPQDHTA</sequence>
<dbReference type="GO" id="GO:0008652">
    <property type="term" value="P:amino acid biosynthetic process"/>
    <property type="evidence" value="ECO:0007669"/>
    <property type="project" value="UniProtKB-KW"/>
</dbReference>
<comment type="caution">
    <text evidence="12">The sequence shown here is derived from an EMBL/GenBank/DDBJ whole genome shotgun (WGS) entry which is preliminary data.</text>
</comment>
<dbReference type="GO" id="GO:0000287">
    <property type="term" value="F:magnesium ion binding"/>
    <property type="evidence" value="ECO:0007669"/>
    <property type="project" value="UniProtKB-UniRule"/>
</dbReference>
<organism evidence="12 13">
    <name type="scientific">Luteimonas wenzhouensis</name>
    <dbReference type="NCBI Taxonomy" id="2599615"/>
    <lineage>
        <taxon>Bacteria</taxon>
        <taxon>Pseudomonadati</taxon>
        <taxon>Pseudomonadota</taxon>
        <taxon>Gammaproteobacteria</taxon>
        <taxon>Lysobacterales</taxon>
        <taxon>Lysobacteraceae</taxon>
        <taxon>Luteimonas</taxon>
    </lineage>
</organism>
<dbReference type="InterPro" id="IPR031322">
    <property type="entry name" value="Shikimate/glucono_kinase"/>
</dbReference>
<dbReference type="Gene3D" id="3.40.50.300">
    <property type="entry name" value="P-loop containing nucleotide triphosphate hydrolases"/>
    <property type="match status" value="1"/>
</dbReference>
<feature type="binding site" evidence="11">
    <location>
        <position position="18"/>
    </location>
    <ligand>
        <name>Mg(2+)</name>
        <dbReference type="ChEBI" id="CHEBI:18420"/>
    </ligand>
</feature>
<dbReference type="SUPFAM" id="SSF52540">
    <property type="entry name" value="P-loop containing nucleoside triphosphate hydrolases"/>
    <property type="match status" value="1"/>
</dbReference>
<dbReference type="PROSITE" id="PS01128">
    <property type="entry name" value="SHIKIMATE_KINASE"/>
    <property type="match status" value="1"/>
</dbReference>
<evidence type="ECO:0000256" key="1">
    <source>
        <dbReference type="ARBA" id="ARBA00004842"/>
    </source>
</evidence>
<dbReference type="PANTHER" id="PTHR21087">
    <property type="entry name" value="SHIKIMATE KINASE"/>
    <property type="match status" value="1"/>
</dbReference>
<dbReference type="GO" id="GO:0004765">
    <property type="term" value="F:shikimate kinase activity"/>
    <property type="evidence" value="ECO:0007669"/>
    <property type="project" value="UniProtKB-UniRule"/>
</dbReference>
<dbReference type="InterPro" id="IPR023000">
    <property type="entry name" value="Shikimate_kinase_CS"/>
</dbReference>
<accession>A0A5C5U5P4</accession>
<dbReference type="InterPro" id="IPR027417">
    <property type="entry name" value="P-loop_NTPase"/>
</dbReference>
<dbReference type="GO" id="GO:0009073">
    <property type="term" value="P:aromatic amino acid family biosynthetic process"/>
    <property type="evidence" value="ECO:0007669"/>
    <property type="project" value="UniProtKB-KW"/>
</dbReference>
<evidence type="ECO:0000256" key="11">
    <source>
        <dbReference type="HAMAP-Rule" id="MF_00109"/>
    </source>
</evidence>